<evidence type="ECO:0000256" key="1">
    <source>
        <dbReference type="ARBA" id="ARBA00004182"/>
    </source>
</evidence>
<keyword evidence="4 6" id="KW-0472">Membrane</keyword>
<evidence type="ECO:0000256" key="6">
    <source>
        <dbReference type="SAM" id="Phobius"/>
    </source>
</evidence>
<evidence type="ECO:0000256" key="3">
    <source>
        <dbReference type="ARBA" id="ARBA00022844"/>
    </source>
</evidence>
<evidence type="ECO:0000256" key="5">
    <source>
        <dbReference type="ARBA" id="ARBA00023180"/>
    </source>
</evidence>
<dbReference type="GO" id="GO:0055036">
    <property type="term" value="C:virion membrane"/>
    <property type="evidence" value="ECO:0007669"/>
    <property type="project" value="UniProtKB-SubCell"/>
</dbReference>
<dbReference type="GO" id="GO:0019031">
    <property type="term" value="C:viral envelope"/>
    <property type="evidence" value="ECO:0007669"/>
    <property type="project" value="InterPro"/>
</dbReference>
<keyword evidence="2 6" id="KW-0812">Transmembrane</keyword>
<dbReference type="Proteomes" id="UP000181620">
    <property type="component" value="Genome"/>
</dbReference>
<keyword evidence="3" id="KW-0946">Virion</keyword>
<sequence>MFLQTALLLLSLGGAVPDCNTKTATGPYVLDRYRPKPVTVSKKQYSATRHTTTAQNERLTAGYRTAWVAYCYNGGLVDSNTGCNARLLHYPPSRDELLLWGSSHQCSYGDTCHDCWGSDSYACLGQLDPAKHWAPRKELIRRDANWKFAFHMCNIDWRCGVTTSPVFFNLQWVKNEVKVSTLLPNGSTVEHQAGTPLFWTENDFSYIIEDAFEIIQEDIQVSCFVDPEYWMGSKKTKKAFCQDGSSFFEVTSHQFCHQYACYNFSKDELLESVYKERAHEKSKALPFGNKSWTVVTASLDDLHALSAAQAFELEGLRASFAELDSRFRQLSEILDTVISSIAKIDERLIGRLIKAPVSSRFISEDKFLLHQCVDSVANNTNCVGDSAYIDGRWTRAGTHHPCTTLQEEPTAIDIYNFSALWYPSAAEIDFRGTVQSEDGWAFVVKSKDALIQTMMYTKNGGKGTSLTDLLDYPSGWLKGQLGGLLYGNIGVYLLVAFAFLIIIKLIKGAGLC</sequence>
<dbReference type="EMBL" id="LC010984">
    <property type="protein sequence ID" value="BAQ22396.1"/>
    <property type="molecule type" value="Viral_cRNA"/>
</dbReference>
<proteinExistence type="predicted"/>
<dbReference type="GO" id="GO:0044003">
    <property type="term" value="P:symbiont-mediated perturbation of host process"/>
    <property type="evidence" value="ECO:0007669"/>
    <property type="project" value="InterPro"/>
</dbReference>
<reference evidence="7" key="1">
    <citation type="submission" date="2014-11" db="EMBL/GenBank/DDBJ databases">
        <title>Isolation and characterization of Thogoto virus first isolated in Japan.</title>
        <authorList>
            <person name="Yoshii K."/>
            <person name="Okamoto N."/>
            <person name="Nakao R."/>
            <person name="Hofstetter R.K."/>
            <person name="Yabu T."/>
            <person name="Masumoto H."/>
            <person name="Someya A."/>
            <person name="Kariwa H."/>
            <person name="Maeda A."/>
        </authorList>
    </citation>
    <scope>NUCLEOTIDE SEQUENCE [LARGE SCALE GENOMIC DNA]</scope>
    <source>
        <strain evidence="7">Hl-Kamigamo-25</strain>
    </source>
</reference>
<name>A0A0B6VTA4_9ORTO</name>
<evidence type="ECO:0000256" key="2">
    <source>
        <dbReference type="ARBA" id="ARBA00022692"/>
    </source>
</evidence>
<evidence type="ECO:0000256" key="4">
    <source>
        <dbReference type="ARBA" id="ARBA00023136"/>
    </source>
</evidence>
<feature type="transmembrane region" description="Helical" evidence="6">
    <location>
        <begin position="484"/>
        <end position="506"/>
    </location>
</feature>
<evidence type="ECO:0000313" key="7">
    <source>
        <dbReference type="EMBL" id="BAQ22396.1"/>
    </source>
</evidence>
<dbReference type="SMR" id="A0A0B6VTA4"/>
<protein>
    <submittedName>
        <fullName evidence="7">Glycoprotein 75</fullName>
    </submittedName>
</protein>
<dbReference type="Gene3D" id="6.10.250.2130">
    <property type="match status" value="1"/>
</dbReference>
<dbReference type="Pfam" id="PF03273">
    <property type="entry name" value="Baculo_gp64"/>
    <property type="match status" value="1"/>
</dbReference>
<comment type="subcellular location">
    <subcellularLocation>
        <location evidence="1">Virion membrane</location>
    </subcellularLocation>
</comment>
<dbReference type="Gene3D" id="6.10.250.3010">
    <property type="match status" value="1"/>
</dbReference>
<dbReference type="InterPro" id="IPR004955">
    <property type="entry name" value="Baculovirus_Gp64"/>
</dbReference>
<organism evidence="7">
    <name type="scientific">Thogotovirus thogotoense</name>
    <dbReference type="NCBI Taxonomy" id="11569"/>
    <lineage>
        <taxon>Viruses</taxon>
        <taxon>Riboviria</taxon>
        <taxon>Orthornavirae</taxon>
        <taxon>Negarnaviricota</taxon>
        <taxon>Polyploviricotina</taxon>
        <taxon>Insthoviricetes</taxon>
        <taxon>Articulavirales</taxon>
        <taxon>Orthomyxoviridae</taxon>
        <taxon>Thogotovirus</taxon>
    </lineage>
</organism>
<accession>A0A0B6VTA4</accession>
<keyword evidence="6" id="KW-1133">Transmembrane helix</keyword>
<keyword evidence="5" id="KW-0325">Glycoprotein</keyword>